<gene>
    <name evidence="1" type="ordered locus">Arnit_1914</name>
</gene>
<dbReference type="AlphaFoldDB" id="D5V1Y4"/>
<accession>D5V1Y4</accession>
<evidence type="ECO:0000313" key="1">
    <source>
        <dbReference type="EMBL" id="ADG93568.1"/>
    </source>
</evidence>
<dbReference type="HOGENOM" id="CLU_1080300_0_0_7"/>
<name>D5V1Y4_ARCNC</name>
<dbReference type="KEGG" id="ant:Arnit_1914"/>
<dbReference type="Proteomes" id="UP000000939">
    <property type="component" value="Chromosome"/>
</dbReference>
<evidence type="ECO:0000313" key="2">
    <source>
        <dbReference type="Proteomes" id="UP000000939"/>
    </source>
</evidence>
<reference evidence="1 2" key="1">
    <citation type="journal article" date="2010" name="Stand. Genomic Sci.">
        <title>Complete genome sequence of Arcobacter nitrofigilis type strain (CI).</title>
        <authorList>
            <person name="Pati A."/>
            <person name="Gronow S."/>
            <person name="Lapidus A."/>
            <person name="Copeland A."/>
            <person name="Glavina Del Rio T."/>
            <person name="Nolan M."/>
            <person name="Lucas S."/>
            <person name="Tice H."/>
            <person name="Cheng J.F."/>
            <person name="Han C."/>
            <person name="Chertkov O."/>
            <person name="Bruce D."/>
            <person name="Tapia R."/>
            <person name="Goodwin L."/>
            <person name="Pitluck S."/>
            <person name="Liolios K."/>
            <person name="Ivanova N."/>
            <person name="Mavromatis K."/>
            <person name="Chen A."/>
            <person name="Palaniappan K."/>
            <person name="Land M."/>
            <person name="Hauser L."/>
            <person name="Chang Y.J."/>
            <person name="Jeffries C.D."/>
            <person name="Detter J.C."/>
            <person name="Rohde M."/>
            <person name="Goker M."/>
            <person name="Bristow J."/>
            <person name="Eisen J.A."/>
            <person name="Markowitz V."/>
            <person name="Hugenholtz P."/>
            <person name="Klenk H.P."/>
            <person name="Kyrpides N.C."/>
        </authorList>
    </citation>
    <scope>NUCLEOTIDE SEQUENCE [LARGE SCALE GENOMIC DNA]</scope>
    <source>
        <strain evidence="2">ATCC 33309 / DSM 7299 / CCUG 15893 / LMG 7604 / NCTC 12251 / CI</strain>
    </source>
</reference>
<protein>
    <submittedName>
        <fullName evidence="1">Uncharacterized protein</fullName>
    </submittedName>
</protein>
<dbReference type="STRING" id="572480.Arnit_1914"/>
<dbReference type="RefSeq" id="WP_013135713.1">
    <property type="nucleotide sequence ID" value="NC_014166.1"/>
</dbReference>
<organism evidence="1 2">
    <name type="scientific">Arcobacter nitrofigilis (strain ATCC 33309 / DSM 7299 / CCUG 15893 / LMG 7604 / NCTC 12251 / CI)</name>
    <name type="common">Campylobacter nitrofigilis</name>
    <dbReference type="NCBI Taxonomy" id="572480"/>
    <lineage>
        <taxon>Bacteria</taxon>
        <taxon>Pseudomonadati</taxon>
        <taxon>Campylobacterota</taxon>
        <taxon>Epsilonproteobacteria</taxon>
        <taxon>Campylobacterales</taxon>
        <taxon>Arcobacteraceae</taxon>
        <taxon>Arcobacter</taxon>
    </lineage>
</organism>
<sequence length="257" mass="29905">MIQVGKLFQKVPYYVRDLECEYKIIHDIEEIVDEFLSNYMMTTADLYSVFSNNRDSSTNLHIVVNDGAMPKNSIHPDFEHNVFDITYEELKDSKNKTTKVNSLMFIEEFQNRREDALAKTFDEIMGCDGEELFISLKQEKLDMFNPSSPNFDHRVNLISKKELILEVCKLFDISSTRLYTQLNPNIVKHVCKDLNITYKALAKEIGYKPDTINKAASLGKVSEQLNKAINMYLENLRLKEFLKDFDVMKSTLKKILD</sequence>
<proteinExistence type="predicted"/>
<dbReference type="EMBL" id="CP001999">
    <property type="protein sequence ID" value="ADG93568.1"/>
    <property type="molecule type" value="Genomic_DNA"/>
</dbReference>
<keyword evidence="2" id="KW-1185">Reference proteome</keyword>
<dbReference type="eggNOG" id="ENOG50319RY">
    <property type="taxonomic scope" value="Bacteria"/>
</dbReference>